<name>A0ACB8UTD7_9EURO</name>
<accession>A0ACB8UTD7</accession>
<reference evidence="1" key="1">
    <citation type="journal article" date="2022" name="bioRxiv">
        <title>Population genetic analysis of Ophidiomyces ophidiicola, the causative agent of snake fungal disease, indicates recent introductions to the USA.</title>
        <authorList>
            <person name="Ladner J.T."/>
            <person name="Palmer J.M."/>
            <person name="Ettinger C.L."/>
            <person name="Stajich J.E."/>
            <person name="Farrell T.M."/>
            <person name="Glorioso B.M."/>
            <person name="Lawson B."/>
            <person name="Price S.J."/>
            <person name="Stengle A.G."/>
            <person name="Grear D.A."/>
            <person name="Lorch J.M."/>
        </authorList>
    </citation>
    <scope>NUCLEOTIDE SEQUENCE</scope>
    <source>
        <strain evidence="1">NWHC 24266-5</strain>
    </source>
</reference>
<dbReference type="EMBL" id="JALBCA010000067">
    <property type="protein sequence ID" value="KAI2384792.1"/>
    <property type="molecule type" value="Genomic_DNA"/>
</dbReference>
<organism evidence="1">
    <name type="scientific">Ophidiomyces ophidiicola</name>
    <dbReference type="NCBI Taxonomy" id="1387563"/>
    <lineage>
        <taxon>Eukaryota</taxon>
        <taxon>Fungi</taxon>
        <taxon>Dikarya</taxon>
        <taxon>Ascomycota</taxon>
        <taxon>Pezizomycotina</taxon>
        <taxon>Eurotiomycetes</taxon>
        <taxon>Eurotiomycetidae</taxon>
        <taxon>Onygenales</taxon>
        <taxon>Onygenaceae</taxon>
        <taxon>Ophidiomyces</taxon>
    </lineage>
</organism>
<proteinExistence type="predicted"/>
<protein>
    <submittedName>
        <fullName evidence="1">Cochaperone protein</fullName>
    </submittedName>
</protein>
<gene>
    <name evidence="1" type="primary">SGT1</name>
    <name evidence="1" type="ORF">LOY88_004424</name>
</gene>
<sequence length="469" mass="51135">MDYAAQGAKAISASNFPLAIQNFTQALTVNPHATDYYIKRSTAYLRLKPADGGPDFKAALRDSEMAVALGIRRARRELILAGQLRRAIVLYQMNQFGDADFLFRFLRGKIGHTKPKSLTDDAMSAMNPADKSTAAREASNRGQELTIWEIKVASQLQKLEPGDEKAKVTVEEIPSITIPDPTELKKLYQAQLKDMKAGIESSSVQARKNEVNTSNILRDSFKTSTGGSDAVGGQTNSTSVEIPSAPQDPASKKYRHEWYQNHDTVVVTLYAKGVPKDKAEIEIQERSLSITFPTGLSSDSTFSLDPLFAAVDVEESKSSVMSTKIEIILRKRQPGQKWASLESSPIPSGETITYPVPSTSSAFAVGKAPAYPTSARGGAKDWDKVAAELSAKKASNTSDKNKDADADSDLEEYNAGDPVDAFFKKLYANADDDTRRAMMKSYYESKGTALSTNWSEVGKGPVQEHPPGD</sequence>
<comment type="caution">
    <text evidence="1">The sequence shown here is derived from an EMBL/GenBank/DDBJ whole genome shotgun (WGS) entry which is preliminary data.</text>
</comment>
<evidence type="ECO:0000313" key="1">
    <source>
        <dbReference type="EMBL" id="KAI2384792.1"/>
    </source>
</evidence>